<dbReference type="Proteomes" id="UP001147747">
    <property type="component" value="Unassembled WGS sequence"/>
</dbReference>
<name>A0A9X0B2Q4_9EURO</name>
<reference evidence="4" key="2">
    <citation type="journal article" date="2023" name="IMA Fungus">
        <title>Comparative genomic study of the Penicillium genus elucidates a diverse pangenome and 15 lateral gene transfer events.</title>
        <authorList>
            <person name="Petersen C."/>
            <person name="Sorensen T."/>
            <person name="Nielsen M.R."/>
            <person name="Sondergaard T.E."/>
            <person name="Sorensen J.L."/>
            <person name="Fitzpatrick D.A."/>
            <person name="Frisvad J.C."/>
            <person name="Nielsen K.L."/>
        </authorList>
    </citation>
    <scope>NUCLEOTIDE SEQUENCE</scope>
    <source>
        <strain evidence="4">IBT 29677</strain>
    </source>
</reference>
<dbReference type="InterPro" id="IPR036291">
    <property type="entry name" value="NAD(P)-bd_dom_sf"/>
</dbReference>
<keyword evidence="2" id="KW-0521">NADP</keyword>
<evidence type="ECO:0000256" key="2">
    <source>
        <dbReference type="ARBA" id="ARBA00022857"/>
    </source>
</evidence>
<evidence type="ECO:0000313" key="4">
    <source>
        <dbReference type="EMBL" id="KAJ5385955.1"/>
    </source>
</evidence>
<evidence type="ECO:0000256" key="3">
    <source>
        <dbReference type="ARBA" id="ARBA00023002"/>
    </source>
</evidence>
<comment type="similarity">
    <text evidence="1">Belongs to the short-chain dehydrogenases/reductases (SDR) family.</text>
</comment>
<dbReference type="PRINTS" id="PR00081">
    <property type="entry name" value="GDHRDH"/>
</dbReference>
<dbReference type="InterPro" id="IPR002347">
    <property type="entry name" value="SDR_fam"/>
</dbReference>
<dbReference type="SUPFAM" id="SSF51735">
    <property type="entry name" value="NAD(P)-binding Rossmann-fold domains"/>
    <property type="match status" value="1"/>
</dbReference>
<dbReference type="GeneID" id="81372113"/>
<accession>A0A9X0B2Q4</accession>
<keyword evidence="3" id="KW-0560">Oxidoreductase</keyword>
<evidence type="ECO:0000313" key="5">
    <source>
        <dbReference type="Proteomes" id="UP001147747"/>
    </source>
</evidence>
<comment type="caution">
    <text evidence="4">The sequence shown here is derived from an EMBL/GenBank/DDBJ whole genome shotgun (WGS) entry which is preliminary data.</text>
</comment>
<dbReference type="Gene3D" id="3.40.50.720">
    <property type="entry name" value="NAD(P)-binding Rossmann-like Domain"/>
    <property type="match status" value="1"/>
</dbReference>
<protein>
    <submittedName>
        <fullName evidence="4">Short-chain dehydrogenase/reductase SDR</fullName>
    </submittedName>
</protein>
<dbReference type="RefSeq" id="XP_056483753.1">
    <property type="nucleotide sequence ID" value="XM_056633133.1"/>
</dbReference>
<dbReference type="OrthoDB" id="542013at2759"/>
<dbReference type="PANTHER" id="PTHR24320">
    <property type="entry name" value="RETINOL DEHYDROGENASE"/>
    <property type="match status" value="1"/>
</dbReference>
<dbReference type="EMBL" id="JAPZBU010000009">
    <property type="protein sequence ID" value="KAJ5385955.1"/>
    <property type="molecule type" value="Genomic_DNA"/>
</dbReference>
<organism evidence="4 5">
    <name type="scientific">Penicillium cosmopolitanum</name>
    <dbReference type="NCBI Taxonomy" id="1131564"/>
    <lineage>
        <taxon>Eukaryota</taxon>
        <taxon>Fungi</taxon>
        <taxon>Dikarya</taxon>
        <taxon>Ascomycota</taxon>
        <taxon>Pezizomycotina</taxon>
        <taxon>Eurotiomycetes</taxon>
        <taxon>Eurotiomycetidae</taxon>
        <taxon>Eurotiales</taxon>
        <taxon>Aspergillaceae</taxon>
        <taxon>Penicillium</taxon>
    </lineage>
</organism>
<dbReference type="GO" id="GO:0016491">
    <property type="term" value="F:oxidoreductase activity"/>
    <property type="evidence" value="ECO:0007669"/>
    <property type="project" value="UniProtKB-KW"/>
</dbReference>
<proteinExistence type="inferred from homology"/>
<dbReference type="Pfam" id="PF00106">
    <property type="entry name" value="adh_short"/>
    <property type="match status" value="1"/>
</dbReference>
<keyword evidence="5" id="KW-1185">Reference proteome</keyword>
<reference evidence="4" key="1">
    <citation type="submission" date="2022-12" db="EMBL/GenBank/DDBJ databases">
        <authorList>
            <person name="Petersen C."/>
        </authorList>
    </citation>
    <scope>NUCLEOTIDE SEQUENCE</scope>
    <source>
        <strain evidence="4">IBT 29677</strain>
    </source>
</reference>
<evidence type="ECO:0000256" key="1">
    <source>
        <dbReference type="ARBA" id="ARBA00006484"/>
    </source>
</evidence>
<dbReference type="PANTHER" id="PTHR24320:SF152">
    <property type="entry name" value="SHORT-CHAIN DEHYDROGENASE_REDUCTASE FAMILY PROTEIN"/>
    <property type="match status" value="1"/>
</dbReference>
<sequence length="327" mass="35840">MASLFYFLNDLVQGIRGTNTTFLTDKEVPGADLTGKWIIITGANNGIGFEAAKSFATWAAAKVCNEIAQAHGHSSTIEWWPLDMGDFETVEAFAQRWIATENPLDILCNNAGIAVAPLDAKTKDGFHPVHQINYLSHVLLTLRLLPSLAEQTPGRIVCTTSCYHHLGTYNADLDSSATLPGNQYRDNKLYYQMWLTELQLRLLRHPSYKGITVNGVNPGFVSSSIWTAVKAEGGRSLQFLLSYVAINPQQGSLAITYAATSPEFGPDPKTQGIGAPNGRGGGKYINRIWDAAPKRHVNDPELRSQVWIKTAEKLKLSEKGLLDVLGL</sequence>
<dbReference type="AlphaFoldDB" id="A0A9X0B2Q4"/>
<gene>
    <name evidence="4" type="ORF">N7509_008496</name>
</gene>